<dbReference type="InterPro" id="IPR052162">
    <property type="entry name" value="Sensor_kinase/Photoreceptor"/>
</dbReference>
<dbReference type="PANTHER" id="PTHR43304">
    <property type="entry name" value="PHYTOCHROME-LIKE PROTEIN CPH1"/>
    <property type="match status" value="1"/>
</dbReference>
<feature type="compositionally biased region" description="Low complexity" evidence="6">
    <location>
        <begin position="8"/>
        <end position="24"/>
    </location>
</feature>
<evidence type="ECO:0000256" key="2">
    <source>
        <dbReference type="ARBA" id="ARBA00012438"/>
    </source>
</evidence>
<keyword evidence="4" id="KW-0808">Transferase</keyword>
<dbReference type="PANTHER" id="PTHR43304:SF1">
    <property type="entry name" value="PAC DOMAIN-CONTAINING PROTEIN"/>
    <property type="match status" value="1"/>
</dbReference>
<feature type="domain" description="PAS" evidence="7">
    <location>
        <begin position="40"/>
        <end position="85"/>
    </location>
</feature>
<evidence type="ECO:0000313" key="10">
    <source>
        <dbReference type="Proteomes" id="UP000093412"/>
    </source>
</evidence>
<organism evidence="9 10">
    <name type="scientific">Oerskovia enterophila</name>
    <dbReference type="NCBI Taxonomy" id="43678"/>
    <lineage>
        <taxon>Bacteria</taxon>
        <taxon>Bacillati</taxon>
        <taxon>Actinomycetota</taxon>
        <taxon>Actinomycetes</taxon>
        <taxon>Micrococcales</taxon>
        <taxon>Cellulomonadaceae</taxon>
        <taxon>Oerskovia</taxon>
    </lineage>
</organism>
<keyword evidence="3" id="KW-0597">Phosphoprotein</keyword>
<keyword evidence="10" id="KW-1185">Reference proteome</keyword>
<dbReference type="SUPFAM" id="SSF52172">
    <property type="entry name" value="CheY-like"/>
    <property type="match status" value="1"/>
</dbReference>
<dbReference type="InterPro" id="IPR013655">
    <property type="entry name" value="PAS_fold_3"/>
</dbReference>
<evidence type="ECO:0000256" key="1">
    <source>
        <dbReference type="ARBA" id="ARBA00000085"/>
    </source>
</evidence>
<dbReference type="InterPro" id="IPR000014">
    <property type="entry name" value="PAS"/>
</dbReference>
<protein>
    <recommendedName>
        <fullName evidence="2">histidine kinase</fullName>
        <ecNumber evidence="2">2.7.13.3</ecNumber>
    </recommendedName>
</protein>
<evidence type="ECO:0000256" key="5">
    <source>
        <dbReference type="ARBA" id="ARBA00022777"/>
    </source>
</evidence>
<feature type="domain" description="ANTAR" evidence="8">
    <location>
        <begin position="135"/>
        <end position="196"/>
    </location>
</feature>
<dbReference type="Pfam" id="PF03861">
    <property type="entry name" value="ANTAR"/>
    <property type="match status" value="1"/>
</dbReference>
<dbReference type="PROSITE" id="PS50112">
    <property type="entry name" value="PAS"/>
    <property type="match status" value="1"/>
</dbReference>
<dbReference type="PROSITE" id="PS50921">
    <property type="entry name" value="ANTAR"/>
    <property type="match status" value="1"/>
</dbReference>
<evidence type="ECO:0000313" key="9">
    <source>
        <dbReference type="EMBL" id="OCI32897.1"/>
    </source>
</evidence>
<sequence>MSIEDRAPAAPAAAPEQSATTAQPLTGRWRFNPATAQWWWSEETFHIHGFEPHEVVPTTDLVLAHKHPDDRERFRDLFESAQVSGAPFHSMHRIMDARGHERVVTLVGQGRLDHDTGEVVELMGYFIDTTAPVAQRAEALAGTHIRAAAAHRGTIEQAKGILSVTHGLTIDEAFQLLRGTSNQHNVPVRDLAARLITLGRILPVDEHRRHAVNEFLRNPA</sequence>
<evidence type="ECO:0000259" key="7">
    <source>
        <dbReference type="PROSITE" id="PS50112"/>
    </source>
</evidence>
<evidence type="ECO:0000256" key="4">
    <source>
        <dbReference type="ARBA" id="ARBA00022679"/>
    </source>
</evidence>
<dbReference type="Gene3D" id="1.10.10.10">
    <property type="entry name" value="Winged helix-like DNA-binding domain superfamily/Winged helix DNA-binding domain"/>
    <property type="match status" value="1"/>
</dbReference>
<dbReference type="InterPro" id="IPR036388">
    <property type="entry name" value="WH-like_DNA-bd_sf"/>
</dbReference>
<feature type="region of interest" description="Disordered" evidence="6">
    <location>
        <begin position="1"/>
        <end position="27"/>
    </location>
</feature>
<dbReference type="RefSeq" id="WP_083201157.1">
    <property type="nucleotide sequence ID" value="NZ_MAQA01000003.1"/>
</dbReference>
<dbReference type="InterPro" id="IPR011006">
    <property type="entry name" value="CheY-like_superfamily"/>
</dbReference>
<dbReference type="CDD" id="cd00130">
    <property type="entry name" value="PAS"/>
    <property type="match status" value="1"/>
</dbReference>
<dbReference type="Proteomes" id="UP000093412">
    <property type="component" value="Unassembled WGS sequence"/>
</dbReference>
<evidence type="ECO:0000256" key="3">
    <source>
        <dbReference type="ARBA" id="ARBA00022553"/>
    </source>
</evidence>
<comment type="caution">
    <text evidence="9">The sequence shown here is derived from an EMBL/GenBank/DDBJ whole genome shotgun (WGS) entry which is preliminary data.</text>
</comment>
<dbReference type="SUPFAM" id="SSF55785">
    <property type="entry name" value="PYP-like sensor domain (PAS domain)"/>
    <property type="match status" value="1"/>
</dbReference>
<gene>
    <name evidence="9" type="ORF">OERS_04890</name>
</gene>
<comment type="catalytic activity">
    <reaction evidence="1">
        <text>ATP + protein L-histidine = ADP + protein N-phospho-L-histidine.</text>
        <dbReference type="EC" id="2.7.13.3"/>
    </reaction>
</comment>
<dbReference type="Pfam" id="PF08447">
    <property type="entry name" value="PAS_3"/>
    <property type="match status" value="1"/>
</dbReference>
<dbReference type="InterPro" id="IPR035965">
    <property type="entry name" value="PAS-like_dom_sf"/>
</dbReference>
<keyword evidence="5" id="KW-0418">Kinase</keyword>
<accession>A0ABX2Y8H2</accession>
<dbReference type="EC" id="2.7.13.3" evidence="2"/>
<name>A0ABX2Y8H2_9CELL</name>
<evidence type="ECO:0000259" key="8">
    <source>
        <dbReference type="PROSITE" id="PS50921"/>
    </source>
</evidence>
<proteinExistence type="predicted"/>
<dbReference type="InterPro" id="IPR005561">
    <property type="entry name" value="ANTAR"/>
</dbReference>
<dbReference type="Gene3D" id="3.30.450.20">
    <property type="entry name" value="PAS domain"/>
    <property type="match status" value="1"/>
</dbReference>
<dbReference type="EMBL" id="MAQA01000003">
    <property type="protein sequence ID" value="OCI32897.1"/>
    <property type="molecule type" value="Genomic_DNA"/>
</dbReference>
<dbReference type="SMART" id="SM01012">
    <property type="entry name" value="ANTAR"/>
    <property type="match status" value="1"/>
</dbReference>
<evidence type="ECO:0000256" key="6">
    <source>
        <dbReference type="SAM" id="MobiDB-lite"/>
    </source>
</evidence>
<reference evidence="9 10" key="1">
    <citation type="submission" date="2016-06" db="EMBL/GenBank/DDBJ databases">
        <title>Genome sequence of Oerskovia enterophila DSM 43852.</title>
        <authorList>
            <person name="Poehlein A."/>
            <person name="Jag V."/>
            <person name="Bengelsdorf F.R."/>
            <person name="Daniel R."/>
            <person name="Duerre P."/>
        </authorList>
    </citation>
    <scope>NUCLEOTIDE SEQUENCE [LARGE SCALE GENOMIC DNA]</scope>
    <source>
        <strain evidence="9 10">DSM 43852</strain>
    </source>
</reference>